<evidence type="ECO:0000313" key="1">
    <source>
        <dbReference type="EMBL" id="SBP02887.1"/>
    </source>
</evidence>
<feature type="non-terminal residue" evidence="1">
    <location>
        <position position="1"/>
    </location>
</feature>
<sequence length="57" mass="6332">VLEPNTDEAPEGVCPTEVSIFTEREKEQRLRIIKSGLERLAAAPVMANTTTDNHQKP</sequence>
<proteinExistence type="predicted"/>
<organism evidence="1">
    <name type="scientific">Iconisemion striatum</name>
    <dbReference type="NCBI Taxonomy" id="60296"/>
    <lineage>
        <taxon>Eukaryota</taxon>
        <taxon>Metazoa</taxon>
        <taxon>Chordata</taxon>
        <taxon>Craniata</taxon>
        <taxon>Vertebrata</taxon>
        <taxon>Euteleostomi</taxon>
        <taxon>Actinopterygii</taxon>
        <taxon>Neopterygii</taxon>
        <taxon>Teleostei</taxon>
        <taxon>Neoteleostei</taxon>
        <taxon>Acanthomorphata</taxon>
        <taxon>Ovalentaria</taxon>
        <taxon>Atherinomorphae</taxon>
        <taxon>Cyprinodontiformes</taxon>
        <taxon>Nothobranchiidae</taxon>
        <taxon>Iconisemion</taxon>
    </lineage>
</organism>
<feature type="non-terminal residue" evidence="1">
    <location>
        <position position="57"/>
    </location>
</feature>
<reference evidence="1" key="2">
    <citation type="submission" date="2016-06" db="EMBL/GenBank/DDBJ databases">
        <title>The genome of a short-lived fish provides insights into sex chromosome evolution and the genetic control of aging.</title>
        <authorList>
            <person name="Reichwald K."/>
            <person name="Felder M."/>
            <person name="Petzold A."/>
            <person name="Koch P."/>
            <person name="Groth M."/>
            <person name="Platzer M."/>
        </authorList>
    </citation>
    <scope>NUCLEOTIDE SEQUENCE</scope>
    <source>
        <tissue evidence="1">Brain</tissue>
    </source>
</reference>
<reference evidence="1" key="1">
    <citation type="submission" date="2016-05" db="EMBL/GenBank/DDBJ databases">
        <authorList>
            <person name="Lavstsen T."/>
            <person name="Jespersen J.S."/>
        </authorList>
    </citation>
    <scope>NUCLEOTIDE SEQUENCE</scope>
    <source>
        <tissue evidence="1">Brain</tissue>
    </source>
</reference>
<accession>A0A1A7WA68</accession>
<name>A0A1A7WA68_9TELE</name>
<dbReference type="EMBL" id="HADW01001487">
    <property type="protein sequence ID" value="SBP02887.1"/>
    <property type="molecule type" value="Transcribed_RNA"/>
</dbReference>
<protein>
    <submittedName>
        <fullName evidence="1">Uncharacterized protein</fullName>
    </submittedName>
</protein>
<dbReference type="AlphaFoldDB" id="A0A1A7WA68"/>
<gene>
    <name evidence="1" type="primary">Nfu_g_1_013178</name>
</gene>